<dbReference type="InterPro" id="IPR006140">
    <property type="entry name" value="D-isomer_DH_NAD-bd"/>
</dbReference>
<dbReference type="InterPro" id="IPR006236">
    <property type="entry name" value="PGDH"/>
</dbReference>
<dbReference type="Pfam" id="PF00389">
    <property type="entry name" value="2-Hacid_dh"/>
    <property type="match status" value="1"/>
</dbReference>
<dbReference type="GO" id="GO:0006564">
    <property type="term" value="P:L-serine biosynthetic process"/>
    <property type="evidence" value="ECO:0007669"/>
    <property type="project" value="UniProtKB-UniRule"/>
</dbReference>
<dbReference type="CDD" id="cd04879">
    <property type="entry name" value="ACT_3PGDH-like"/>
    <property type="match status" value="1"/>
</dbReference>
<dbReference type="Pfam" id="PF19304">
    <property type="entry name" value="PGDH_inter"/>
    <property type="match status" value="1"/>
</dbReference>
<dbReference type="Gene3D" id="3.30.70.260">
    <property type="match status" value="1"/>
</dbReference>
<comment type="catalytic activity">
    <reaction evidence="9">
        <text>(R)-2-hydroxyglutarate + NAD(+) = 2-oxoglutarate + NADH + H(+)</text>
        <dbReference type="Rhea" id="RHEA:49612"/>
        <dbReference type="ChEBI" id="CHEBI:15378"/>
        <dbReference type="ChEBI" id="CHEBI:15801"/>
        <dbReference type="ChEBI" id="CHEBI:16810"/>
        <dbReference type="ChEBI" id="CHEBI:57540"/>
        <dbReference type="ChEBI" id="CHEBI:57945"/>
        <dbReference type="EC" id="1.1.1.399"/>
    </reaction>
</comment>
<evidence type="ECO:0000256" key="2">
    <source>
        <dbReference type="ARBA" id="ARBA00005216"/>
    </source>
</evidence>
<dbReference type="SUPFAM" id="SSF143548">
    <property type="entry name" value="Serine metabolism enzymes domain"/>
    <property type="match status" value="1"/>
</dbReference>
<evidence type="ECO:0000256" key="3">
    <source>
        <dbReference type="ARBA" id="ARBA00005854"/>
    </source>
</evidence>
<evidence type="ECO:0000313" key="14">
    <source>
        <dbReference type="Proteomes" id="UP000266389"/>
    </source>
</evidence>
<dbReference type="InterPro" id="IPR045865">
    <property type="entry name" value="ACT-like_dom_sf"/>
</dbReference>
<comment type="function">
    <text evidence="1">Catalyzes the reversible oxidation of 3-phospho-D-glycerate to 3-phosphonooxypyruvate, the first step of the phosphorylated L-serine biosynthesis pathway. Also catalyzes the reversible oxidation of 2-hydroxyglutarate to 2-oxoglutarate.</text>
</comment>
<evidence type="ECO:0000256" key="1">
    <source>
        <dbReference type="ARBA" id="ARBA00003800"/>
    </source>
</evidence>
<dbReference type="InterPro" id="IPR029752">
    <property type="entry name" value="D-isomer_DH_CS1"/>
</dbReference>
<keyword evidence="5 11" id="KW-0028">Amino-acid biosynthesis</keyword>
<comment type="caution">
    <text evidence="13">The sequence shown here is derived from an EMBL/GenBank/DDBJ whole genome shotgun (WGS) entry which is preliminary data.</text>
</comment>
<comment type="pathway">
    <text evidence="2 11">Amino-acid biosynthesis; L-serine biosynthesis; L-serine from 3-phospho-D-glycerate: step 1/3.</text>
</comment>
<dbReference type="SUPFAM" id="SSF52283">
    <property type="entry name" value="Formate/glycerate dehydrogenase catalytic domain-like"/>
    <property type="match status" value="1"/>
</dbReference>
<accession>A0A395M2E7</accession>
<dbReference type="Gene3D" id="3.40.50.720">
    <property type="entry name" value="NAD(P)-binding Rossmann-like Domain"/>
    <property type="match status" value="2"/>
</dbReference>
<dbReference type="EC" id="1.1.1.95" evidence="11"/>
<evidence type="ECO:0000256" key="7">
    <source>
        <dbReference type="ARBA" id="ARBA00023027"/>
    </source>
</evidence>
<keyword evidence="6 11" id="KW-0560">Oxidoreductase</keyword>
<dbReference type="NCBIfam" id="TIGR01327">
    <property type="entry name" value="PGDH"/>
    <property type="match status" value="1"/>
</dbReference>
<dbReference type="GO" id="GO:0051287">
    <property type="term" value="F:NAD binding"/>
    <property type="evidence" value="ECO:0007669"/>
    <property type="project" value="UniProtKB-UniRule"/>
</dbReference>
<evidence type="ECO:0000256" key="11">
    <source>
        <dbReference type="RuleBase" id="RU363003"/>
    </source>
</evidence>
<dbReference type="PROSITE" id="PS00065">
    <property type="entry name" value="D_2_HYDROXYACID_DH_1"/>
    <property type="match status" value="1"/>
</dbReference>
<dbReference type="PROSITE" id="PS51671">
    <property type="entry name" value="ACT"/>
    <property type="match status" value="1"/>
</dbReference>
<keyword evidence="7 11" id="KW-0520">NAD</keyword>
<keyword evidence="8 11" id="KW-0718">Serine biosynthesis</keyword>
<dbReference type="UniPathway" id="UPA00135">
    <property type="reaction ID" value="UER00196"/>
</dbReference>
<dbReference type="Proteomes" id="UP000266389">
    <property type="component" value="Unassembled WGS sequence"/>
</dbReference>
<comment type="catalytic activity">
    <reaction evidence="10 11">
        <text>(2R)-3-phosphoglycerate + NAD(+) = 3-phosphooxypyruvate + NADH + H(+)</text>
        <dbReference type="Rhea" id="RHEA:12641"/>
        <dbReference type="ChEBI" id="CHEBI:15378"/>
        <dbReference type="ChEBI" id="CHEBI:18110"/>
        <dbReference type="ChEBI" id="CHEBI:57540"/>
        <dbReference type="ChEBI" id="CHEBI:57945"/>
        <dbReference type="ChEBI" id="CHEBI:58272"/>
        <dbReference type="EC" id="1.1.1.95"/>
    </reaction>
</comment>
<dbReference type="InterPro" id="IPR002912">
    <property type="entry name" value="ACT_dom"/>
</dbReference>
<evidence type="ECO:0000256" key="4">
    <source>
        <dbReference type="ARBA" id="ARBA00021582"/>
    </source>
</evidence>
<dbReference type="AlphaFoldDB" id="A0A395M2E7"/>
<proteinExistence type="inferred from homology"/>
<dbReference type="InterPro" id="IPR050857">
    <property type="entry name" value="D-2-hydroxyacid_DH"/>
</dbReference>
<evidence type="ECO:0000259" key="12">
    <source>
        <dbReference type="PROSITE" id="PS51671"/>
    </source>
</evidence>
<sequence length="526" mass="57603">MKTLILDNIEKTCGELLRQNGFEVVEKQKLSKEELKAEIGHYEVVLVRSATKLTSDILDCAHKLKLIGRAGAGVDNIDIDAATRKGIIVMNTPGGNTISAAEHTCAMILAVARMLPQAHAELKQNIWNKKKWLGRELDGKTLGVIGLGKIGREVALRMQAFGMHIIAFDPMVSEEVASKLDIRLVSLEELFREADFITVHTPYSETTRNLIRAETIALMKPGVRIVNCARGGIVNEADLAEAIASGKVAAAALDVFEVEPILPDNPLLKLENVIMTPHIAASTVEAQEKVALQIAQQVIDWKKTGALVGAVNATTVELAQKTEVKVYLALAEKLGSMCAQLLDGTPQSITIVSYGEFLRKFSQAISAAALKGLLDEVQHQEINYINVFAKASELNINVQSQHEKEHPDYQNLIVVNYETSEGKKRLGGIVLGAKDMRVVIYDHFICEFKPEGYILIYTNDDKPGVMARVGARLLRASINIANISLSRNEEKTKALTVICLDEALSPATLKRVSEVEGVYSPRLVKV</sequence>
<dbReference type="PANTHER" id="PTHR42789:SF1">
    <property type="entry name" value="D-ISOMER SPECIFIC 2-HYDROXYACID DEHYDROGENASE FAMILY PROTEIN (AFU_ORTHOLOGUE AFUA_6G10090)"/>
    <property type="match status" value="1"/>
</dbReference>
<evidence type="ECO:0000256" key="5">
    <source>
        <dbReference type="ARBA" id="ARBA00022605"/>
    </source>
</evidence>
<dbReference type="Pfam" id="PF02826">
    <property type="entry name" value="2-Hacid_dh_C"/>
    <property type="match status" value="1"/>
</dbReference>
<gene>
    <name evidence="13" type="ORF">D0433_03185</name>
</gene>
<dbReference type="SUPFAM" id="SSF55021">
    <property type="entry name" value="ACT-like"/>
    <property type="match status" value="1"/>
</dbReference>
<dbReference type="CDD" id="cd12173">
    <property type="entry name" value="PGDH_4"/>
    <property type="match status" value="1"/>
</dbReference>
<evidence type="ECO:0000256" key="9">
    <source>
        <dbReference type="ARBA" id="ARBA00048126"/>
    </source>
</evidence>
<dbReference type="EMBL" id="PHFL01000014">
    <property type="protein sequence ID" value="RFM24920.1"/>
    <property type="molecule type" value="Genomic_DNA"/>
</dbReference>
<organism evidence="13 14">
    <name type="scientific">Candidatus Thermochlorobacter aerophilus</name>
    <dbReference type="NCBI Taxonomy" id="1868324"/>
    <lineage>
        <taxon>Bacteria</taxon>
        <taxon>Pseudomonadati</taxon>
        <taxon>Chlorobiota</taxon>
        <taxon>Chlorobiia</taxon>
        <taxon>Chlorobiales</taxon>
        <taxon>Candidatus Thermochlorobacteriaceae</taxon>
        <taxon>Candidatus Thermochlorobacter</taxon>
    </lineage>
</organism>
<dbReference type="InterPro" id="IPR036291">
    <property type="entry name" value="NAD(P)-bd_dom_sf"/>
</dbReference>
<evidence type="ECO:0000256" key="6">
    <source>
        <dbReference type="ARBA" id="ARBA00023002"/>
    </source>
</evidence>
<dbReference type="Gene3D" id="3.30.1330.90">
    <property type="entry name" value="D-3-phosphoglycerate dehydrogenase, domain 3"/>
    <property type="match status" value="1"/>
</dbReference>
<dbReference type="InterPro" id="IPR006139">
    <property type="entry name" value="D-isomer_2_OHA_DH_cat_dom"/>
</dbReference>
<reference evidence="13 14" key="1">
    <citation type="journal article" date="2011" name="ISME J.">
        <title>Community ecology of hot spring cyanobacterial mats: predominant populations and their functional potential.</title>
        <authorList>
            <person name="Klatt C.G."/>
            <person name="Wood J.M."/>
            <person name="Rusch D.B."/>
            <person name="Bateson M.M."/>
            <person name="Hamamura N."/>
            <person name="Heidelberg J.F."/>
            <person name="Grossman A.R."/>
            <person name="Bhaya D."/>
            <person name="Cohan F.M."/>
            <person name="Kuhl M."/>
            <person name="Bryant D.A."/>
            <person name="Ward D.M."/>
        </authorList>
    </citation>
    <scope>NUCLEOTIDE SEQUENCE [LARGE SCALE GENOMIC DNA]</scope>
    <source>
        <strain evidence="13">OS</strain>
    </source>
</reference>
<dbReference type="PANTHER" id="PTHR42789">
    <property type="entry name" value="D-ISOMER SPECIFIC 2-HYDROXYACID DEHYDROGENASE FAMILY PROTEIN (AFU_ORTHOLOGUE AFUA_6G10090)"/>
    <property type="match status" value="1"/>
</dbReference>
<evidence type="ECO:0000313" key="13">
    <source>
        <dbReference type="EMBL" id="RFM24920.1"/>
    </source>
</evidence>
<dbReference type="FunFam" id="3.40.50.720:FF:000021">
    <property type="entry name" value="D-3-phosphoglycerate dehydrogenase"/>
    <property type="match status" value="1"/>
</dbReference>
<dbReference type="PROSITE" id="PS00671">
    <property type="entry name" value="D_2_HYDROXYACID_DH_3"/>
    <property type="match status" value="1"/>
</dbReference>
<dbReference type="GO" id="GO:0004617">
    <property type="term" value="F:phosphoglycerate dehydrogenase activity"/>
    <property type="evidence" value="ECO:0007669"/>
    <property type="project" value="UniProtKB-UniRule"/>
</dbReference>
<dbReference type="InterPro" id="IPR045626">
    <property type="entry name" value="PGDH_ASB_dom"/>
</dbReference>
<comment type="similarity">
    <text evidence="3 11">Belongs to the D-isomer specific 2-hydroxyacid dehydrogenase family.</text>
</comment>
<dbReference type="SUPFAM" id="SSF51735">
    <property type="entry name" value="NAD(P)-binding Rossmann-fold domains"/>
    <property type="match status" value="1"/>
</dbReference>
<dbReference type="InterPro" id="IPR029753">
    <property type="entry name" value="D-isomer_DH_CS"/>
</dbReference>
<evidence type="ECO:0000256" key="8">
    <source>
        <dbReference type="ARBA" id="ARBA00023299"/>
    </source>
</evidence>
<dbReference type="InterPro" id="IPR029009">
    <property type="entry name" value="ASB_dom_sf"/>
</dbReference>
<feature type="domain" description="ACT" evidence="12">
    <location>
        <begin position="454"/>
        <end position="526"/>
    </location>
</feature>
<name>A0A395M2E7_9BACT</name>
<evidence type="ECO:0000256" key="10">
    <source>
        <dbReference type="ARBA" id="ARBA00048731"/>
    </source>
</evidence>
<protein>
    <recommendedName>
        <fullName evidence="4 11">D-3-phosphoglycerate dehydrogenase</fullName>
        <ecNumber evidence="11">1.1.1.95</ecNumber>
    </recommendedName>
</protein>